<accession>A0A6N9YLY5</accession>
<dbReference type="GO" id="GO:0098797">
    <property type="term" value="C:plasma membrane protein complex"/>
    <property type="evidence" value="ECO:0007669"/>
    <property type="project" value="TreeGrafter"/>
</dbReference>
<protein>
    <submittedName>
        <fullName evidence="9">ABC transporter permease</fullName>
    </submittedName>
</protein>
<feature type="domain" description="ABC3 transporter permease C-terminal" evidence="8">
    <location>
        <begin position="625"/>
        <end position="737"/>
    </location>
</feature>
<keyword evidence="10" id="KW-1185">Reference proteome</keyword>
<keyword evidence="6 7" id="KW-0472">Membrane</keyword>
<comment type="caution">
    <text evidence="9">The sequence shown here is derived from an EMBL/GenBank/DDBJ whole genome shotgun (WGS) entry which is preliminary data.</text>
</comment>
<feature type="transmembrane region" description="Helical" evidence="7">
    <location>
        <begin position="308"/>
        <end position="329"/>
    </location>
</feature>
<evidence type="ECO:0000313" key="10">
    <source>
        <dbReference type="Proteomes" id="UP000469185"/>
    </source>
</evidence>
<keyword evidence="5 7" id="KW-1133">Transmembrane helix</keyword>
<evidence type="ECO:0000256" key="6">
    <source>
        <dbReference type="ARBA" id="ARBA00023136"/>
    </source>
</evidence>
<dbReference type="GO" id="GO:0044874">
    <property type="term" value="P:lipoprotein localization to outer membrane"/>
    <property type="evidence" value="ECO:0007669"/>
    <property type="project" value="TreeGrafter"/>
</dbReference>
<evidence type="ECO:0000256" key="1">
    <source>
        <dbReference type="ARBA" id="ARBA00004651"/>
    </source>
</evidence>
<feature type="transmembrane region" description="Helical" evidence="7">
    <location>
        <begin position="162"/>
        <end position="188"/>
    </location>
</feature>
<dbReference type="EMBL" id="JAAGOB010000005">
    <property type="protein sequence ID" value="NED96046.1"/>
    <property type="molecule type" value="Genomic_DNA"/>
</dbReference>
<feature type="transmembrane region" description="Helical" evidence="7">
    <location>
        <begin position="259"/>
        <end position="280"/>
    </location>
</feature>
<evidence type="ECO:0000256" key="5">
    <source>
        <dbReference type="ARBA" id="ARBA00022989"/>
    </source>
</evidence>
<dbReference type="Proteomes" id="UP000469185">
    <property type="component" value="Unassembled WGS sequence"/>
</dbReference>
<feature type="transmembrane region" description="Helical" evidence="7">
    <location>
        <begin position="341"/>
        <end position="368"/>
    </location>
</feature>
<sequence>MTRLALRTLRFRAGTFVAAFLAMFFAAAMVMACGGLMETGIRTAVPPQQLDSADIVVAGDQKYDVPGAEEAAILPERVRVDAGLEDTISALPGVQDTDSHVLEGQPPAGTVDAIGIRAQPGTDVSELRERIDAELDGGAITLIGDERGLAELRDARTTSVGVISLSGVFGGFAIMVSMFGVASMLALSVNQRQRDMALLRAVGATPRQLRRLILGETLVLSLFATALAYVPGQYLGEFVFDRMADNGVATAGVAFHQGWIPTVSAMAAAILAAVLGALGAGRRAARIKPTQALAEASLEGKLIGGWRVFFGLLFLAGGIALTTVTATVMSGPLTSATAGPAVIVFAIGFALLSPVLTKIMTVLLQWPVRALGGLTGHLAVLNARGRTSTTAAVVAPVILLTGVAAGTLYLQTTNDAAERQIFANSLVIDAVVTAEGQVDAELVEQIRELPGVAGASEHLRSTGFIENPVDRSPWDQGWHLLGVNAEGADATTPVEVTEGALTDLHGDTIALEDGHAAKLGVGVGDTITLRLGDNATLDVHIAALFSASDEYDTLLLPADTLAPHTTEGFVTQILVKAEADAGPEQLVADLNELTAGQDGLAVADRDALFGQYEDGQETAAFANYILVLMIVGYAAISVINTLVSSTMARRREFGLQRLAGSTRGQVMRMVGTEGTFVAVTGVALGTIASLAILVPVSLKRVDSVVPAGSPLIYAAIAGLAVLLTLGAMLLPAWRATRGRPAKSAVAIE</sequence>
<dbReference type="InterPro" id="IPR003838">
    <property type="entry name" value="ABC3_permease_C"/>
</dbReference>
<dbReference type="RefSeq" id="WP_163818790.1">
    <property type="nucleotide sequence ID" value="NZ_JAAGOB010000005.1"/>
</dbReference>
<dbReference type="PANTHER" id="PTHR30489:SF0">
    <property type="entry name" value="LIPOPROTEIN-RELEASING SYSTEM TRANSMEMBRANE PROTEIN LOLE"/>
    <property type="match status" value="1"/>
</dbReference>
<feature type="transmembrane region" description="Helical" evidence="7">
    <location>
        <begin position="209"/>
        <end position="230"/>
    </location>
</feature>
<feature type="transmembrane region" description="Helical" evidence="7">
    <location>
        <begin position="389"/>
        <end position="410"/>
    </location>
</feature>
<gene>
    <name evidence="9" type="ORF">G1H11_12070</name>
</gene>
<comment type="subcellular location">
    <subcellularLocation>
        <location evidence="1">Cell membrane</location>
        <topology evidence="1">Multi-pass membrane protein</topology>
    </subcellularLocation>
</comment>
<comment type="similarity">
    <text evidence="2">Belongs to the ABC-4 integral membrane protein family. LolC/E subfamily.</text>
</comment>
<name>A0A6N9YLY5_9ACTN</name>
<feature type="transmembrane region" description="Helical" evidence="7">
    <location>
        <begin position="676"/>
        <end position="698"/>
    </location>
</feature>
<feature type="transmembrane region" description="Helical" evidence="7">
    <location>
        <begin position="621"/>
        <end position="643"/>
    </location>
</feature>
<evidence type="ECO:0000256" key="2">
    <source>
        <dbReference type="ARBA" id="ARBA00005236"/>
    </source>
</evidence>
<dbReference type="Pfam" id="PF02687">
    <property type="entry name" value="FtsX"/>
    <property type="match status" value="2"/>
</dbReference>
<dbReference type="InterPro" id="IPR051447">
    <property type="entry name" value="Lipoprotein-release_system"/>
</dbReference>
<evidence type="ECO:0000256" key="7">
    <source>
        <dbReference type="SAM" id="Phobius"/>
    </source>
</evidence>
<dbReference type="PROSITE" id="PS51257">
    <property type="entry name" value="PROKAR_LIPOPROTEIN"/>
    <property type="match status" value="1"/>
</dbReference>
<feature type="transmembrane region" description="Helical" evidence="7">
    <location>
        <begin position="710"/>
        <end position="733"/>
    </location>
</feature>
<organism evidence="9 10">
    <name type="scientific">Phytoactinopolyspora alkaliphila</name>
    <dbReference type="NCBI Taxonomy" id="1783498"/>
    <lineage>
        <taxon>Bacteria</taxon>
        <taxon>Bacillati</taxon>
        <taxon>Actinomycetota</taxon>
        <taxon>Actinomycetes</taxon>
        <taxon>Jiangellales</taxon>
        <taxon>Jiangellaceae</taxon>
        <taxon>Phytoactinopolyspora</taxon>
    </lineage>
</organism>
<reference evidence="9 10" key="1">
    <citation type="submission" date="2020-02" db="EMBL/GenBank/DDBJ databases">
        <authorList>
            <person name="Li X.-J."/>
            <person name="Feng X.-M."/>
        </authorList>
    </citation>
    <scope>NUCLEOTIDE SEQUENCE [LARGE SCALE GENOMIC DNA]</scope>
    <source>
        <strain evidence="9 10">CGMCC 4.7225</strain>
    </source>
</reference>
<evidence type="ECO:0000313" key="9">
    <source>
        <dbReference type="EMBL" id="NED96046.1"/>
    </source>
</evidence>
<keyword evidence="4 7" id="KW-0812">Transmembrane</keyword>
<keyword evidence="3" id="KW-1003">Cell membrane</keyword>
<proteinExistence type="inferred from homology"/>
<dbReference type="AlphaFoldDB" id="A0A6N9YLY5"/>
<dbReference type="PANTHER" id="PTHR30489">
    <property type="entry name" value="LIPOPROTEIN-RELEASING SYSTEM TRANSMEMBRANE PROTEIN LOLE"/>
    <property type="match status" value="1"/>
</dbReference>
<evidence type="ECO:0000256" key="4">
    <source>
        <dbReference type="ARBA" id="ARBA00022692"/>
    </source>
</evidence>
<evidence type="ECO:0000256" key="3">
    <source>
        <dbReference type="ARBA" id="ARBA00022475"/>
    </source>
</evidence>
<feature type="domain" description="ABC3 transporter permease C-terminal" evidence="8">
    <location>
        <begin position="168"/>
        <end position="289"/>
    </location>
</feature>
<evidence type="ECO:0000259" key="8">
    <source>
        <dbReference type="Pfam" id="PF02687"/>
    </source>
</evidence>